<organism evidence="2 3">
    <name type="scientific">Strigomonas culicis</name>
    <dbReference type="NCBI Taxonomy" id="28005"/>
    <lineage>
        <taxon>Eukaryota</taxon>
        <taxon>Discoba</taxon>
        <taxon>Euglenozoa</taxon>
        <taxon>Kinetoplastea</taxon>
        <taxon>Metakinetoplastina</taxon>
        <taxon>Trypanosomatida</taxon>
        <taxon>Trypanosomatidae</taxon>
        <taxon>Strigomonadinae</taxon>
        <taxon>Strigomonas</taxon>
    </lineage>
</organism>
<evidence type="ECO:0000256" key="1">
    <source>
        <dbReference type="SAM" id="MobiDB-lite"/>
    </source>
</evidence>
<accession>S9TJ13</accession>
<dbReference type="EMBL" id="ATMH01011280">
    <property type="protein sequence ID" value="EPY16373.1"/>
    <property type="molecule type" value="Genomic_DNA"/>
</dbReference>
<dbReference type="AlphaFoldDB" id="S9TJ13"/>
<evidence type="ECO:0000313" key="3">
    <source>
        <dbReference type="Proteomes" id="UP000015354"/>
    </source>
</evidence>
<feature type="compositionally biased region" description="Basic residues" evidence="1">
    <location>
        <begin position="1"/>
        <end position="37"/>
    </location>
</feature>
<sequence>MRRCRRRCGPSCRKCRRSCSRPHRPTSGRARPSRRTRWTPSLGDLHPQVRLLLGAAEQHNAAPPARLGGRRGAAGALSQ</sequence>
<feature type="region of interest" description="Disordered" evidence="1">
    <location>
        <begin position="56"/>
        <end position="79"/>
    </location>
</feature>
<name>S9TJ13_9TRYP</name>
<comment type="caution">
    <text evidence="2">The sequence shown here is derived from an EMBL/GenBank/DDBJ whole genome shotgun (WGS) entry which is preliminary data.</text>
</comment>
<protein>
    <submittedName>
        <fullName evidence="2">Uncharacterized protein</fullName>
    </submittedName>
</protein>
<dbReference type="Proteomes" id="UP000015354">
    <property type="component" value="Unassembled WGS sequence"/>
</dbReference>
<keyword evidence="3" id="KW-1185">Reference proteome</keyword>
<reference evidence="2 3" key="1">
    <citation type="journal article" date="2013" name="PLoS ONE">
        <title>Predicting the Proteins of Angomonas deanei, Strigomonas culicis and Their Respective Endosymbionts Reveals New Aspects of the Trypanosomatidae Family.</title>
        <authorList>
            <person name="Motta M.C."/>
            <person name="Martins A.C."/>
            <person name="de Souza S.S."/>
            <person name="Catta-Preta C.M."/>
            <person name="Silva R."/>
            <person name="Klein C.C."/>
            <person name="de Almeida L.G."/>
            <person name="de Lima Cunha O."/>
            <person name="Ciapina L.P."/>
            <person name="Brocchi M."/>
            <person name="Colabardini A.C."/>
            <person name="de Araujo Lima B."/>
            <person name="Machado C.R."/>
            <person name="de Almeida Soares C.M."/>
            <person name="Probst C.M."/>
            <person name="de Menezes C.B."/>
            <person name="Thompson C.E."/>
            <person name="Bartholomeu D.C."/>
            <person name="Gradia D.F."/>
            <person name="Pavoni D.P."/>
            <person name="Grisard E.C."/>
            <person name="Fantinatti-Garboggini F."/>
            <person name="Marchini F.K."/>
            <person name="Rodrigues-Luiz G.F."/>
            <person name="Wagner G."/>
            <person name="Goldman G.H."/>
            <person name="Fietto J.L."/>
            <person name="Elias M.C."/>
            <person name="Goldman M.H."/>
            <person name="Sagot M.F."/>
            <person name="Pereira M."/>
            <person name="Stoco P.H."/>
            <person name="de Mendonca-Neto R.P."/>
            <person name="Teixeira S.M."/>
            <person name="Maciel T.E."/>
            <person name="de Oliveira Mendes T.A."/>
            <person name="Urmenyi T.P."/>
            <person name="de Souza W."/>
            <person name="Schenkman S."/>
            <person name="de Vasconcelos A.T."/>
        </authorList>
    </citation>
    <scope>NUCLEOTIDE SEQUENCE [LARGE SCALE GENOMIC DNA]</scope>
</reference>
<feature type="region of interest" description="Disordered" evidence="1">
    <location>
        <begin position="1"/>
        <end position="42"/>
    </location>
</feature>
<evidence type="ECO:0000313" key="2">
    <source>
        <dbReference type="EMBL" id="EPY16373.1"/>
    </source>
</evidence>
<feature type="compositionally biased region" description="Low complexity" evidence="1">
    <location>
        <begin position="61"/>
        <end position="79"/>
    </location>
</feature>
<gene>
    <name evidence="2" type="ORF">STCU_11347</name>
</gene>
<proteinExistence type="predicted"/>